<dbReference type="Proteomes" id="UP001374893">
    <property type="component" value="Chromosome"/>
</dbReference>
<accession>A0ABM7RBL2</accession>
<evidence type="ECO:0000256" key="1">
    <source>
        <dbReference type="SAM" id="MobiDB-lite"/>
    </source>
</evidence>
<protein>
    <submittedName>
        <fullName evidence="2">Uncharacterized protein</fullName>
    </submittedName>
</protein>
<gene>
    <name evidence="2" type="ORF">HAHE_17070</name>
</gene>
<sequence length="367" mass="40134">MLGGFLVLLALVLGWRLREGSADSAGEDPIYLNSSSREADGESSDAVTGGKLAVREERRPRSLLDRTDLWTADGADPAAPGGGGWKFEDGKLVSSGSGAICRRVEMPRFAKLSFNLGQAENLRFQIRVLADGVGKDAKNHIELTVRNRYLYVRERWSTERAAGSRTLGTGGAVDLGGEDGSTMIDLFISREDRAMVVFVDGKRKLVAWNADSMSDTVGDWLELICSASSDLAVSDMTLSEWKGPLPDGSDLLAAFGQTRERYSAMAAAASEWKGLRTYRIAGDRLAVHEGRRSSSSFEKPLDDETVSHYRDVILQVPLAKPVPENPDMVINPYTGEQVNIRGFPRDAVLRDPEDPDPEHVFRLGAPY</sequence>
<dbReference type="RefSeq" id="WP_338690195.1">
    <property type="nucleotide sequence ID" value="NZ_AP024702.1"/>
</dbReference>
<feature type="region of interest" description="Disordered" evidence="1">
    <location>
        <begin position="28"/>
        <end position="50"/>
    </location>
</feature>
<dbReference type="EMBL" id="AP024702">
    <property type="protein sequence ID" value="BCX47799.1"/>
    <property type="molecule type" value="Genomic_DNA"/>
</dbReference>
<organism evidence="2 3">
    <name type="scientific">Haloferula helveola</name>
    <dbReference type="NCBI Taxonomy" id="490095"/>
    <lineage>
        <taxon>Bacteria</taxon>
        <taxon>Pseudomonadati</taxon>
        <taxon>Verrucomicrobiota</taxon>
        <taxon>Verrucomicrobiia</taxon>
        <taxon>Verrucomicrobiales</taxon>
        <taxon>Verrucomicrobiaceae</taxon>
        <taxon>Haloferula</taxon>
    </lineage>
</organism>
<evidence type="ECO:0000313" key="3">
    <source>
        <dbReference type="Proteomes" id="UP001374893"/>
    </source>
</evidence>
<evidence type="ECO:0000313" key="2">
    <source>
        <dbReference type="EMBL" id="BCX47799.1"/>
    </source>
</evidence>
<keyword evidence="3" id="KW-1185">Reference proteome</keyword>
<proteinExistence type="predicted"/>
<reference evidence="2 3" key="1">
    <citation type="submission" date="2021-06" db="EMBL/GenBank/DDBJ databases">
        <title>Complete genome of Haloferula helveola possessing various polysaccharide degrading enzymes.</title>
        <authorList>
            <person name="Takami H."/>
            <person name="Huang C."/>
            <person name="Hamasaki K."/>
        </authorList>
    </citation>
    <scope>NUCLEOTIDE SEQUENCE [LARGE SCALE GENOMIC DNA]</scope>
    <source>
        <strain evidence="2 3">CN-1</strain>
    </source>
</reference>
<name>A0ABM7RBL2_9BACT</name>